<dbReference type="Pfam" id="PF14223">
    <property type="entry name" value="Retrotran_gag_2"/>
    <property type="match status" value="1"/>
</dbReference>
<dbReference type="Proteomes" id="UP000275267">
    <property type="component" value="Unassembled WGS sequence"/>
</dbReference>
<evidence type="ECO:0000256" key="1">
    <source>
        <dbReference type="PROSITE-ProRule" id="PRU00047"/>
    </source>
</evidence>
<dbReference type="InterPro" id="IPR036875">
    <property type="entry name" value="Znf_CCHC_sf"/>
</dbReference>
<dbReference type="PROSITE" id="PS50158">
    <property type="entry name" value="ZF_CCHC"/>
    <property type="match status" value="1"/>
</dbReference>
<dbReference type="OrthoDB" id="692961at2759"/>
<evidence type="ECO:0000256" key="2">
    <source>
        <dbReference type="SAM" id="MobiDB-lite"/>
    </source>
</evidence>
<evidence type="ECO:0000313" key="4">
    <source>
        <dbReference type="EMBL" id="RLN33692.1"/>
    </source>
</evidence>
<keyword evidence="1" id="KW-0862">Zinc</keyword>
<protein>
    <submittedName>
        <fullName evidence="4">Retrotransposon protein, putative, Ty1-copia subclass, expressed</fullName>
    </submittedName>
</protein>
<dbReference type="SUPFAM" id="SSF57756">
    <property type="entry name" value="Retrovirus zinc finger-like domains"/>
    <property type="match status" value="1"/>
</dbReference>
<dbReference type="GO" id="GO:0008270">
    <property type="term" value="F:zinc ion binding"/>
    <property type="evidence" value="ECO:0007669"/>
    <property type="project" value="UniProtKB-KW"/>
</dbReference>
<feature type="domain" description="CCHC-type" evidence="3">
    <location>
        <begin position="250"/>
        <end position="264"/>
    </location>
</feature>
<keyword evidence="5" id="KW-1185">Reference proteome</keyword>
<dbReference type="STRING" id="4540.A0A3L6T690"/>
<feature type="region of interest" description="Disordered" evidence="2">
    <location>
        <begin position="200"/>
        <end position="240"/>
    </location>
</feature>
<reference evidence="5" key="1">
    <citation type="journal article" date="2019" name="Nat. Commun.">
        <title>The genome of broomcorn millet.</title>
        <authorList>
            <person name="Zou C."/>
            <person name="Miki D."/>
            <person name="Li D."/>
            <person name="Tang Q."/>
            <person name="Xiao L."/>
            <person name="Rajput S."/>
            <person name="Deng P."/>
            <person name="Jia W."/>
            <person name="Huang R."/>
            <person name="Zhang M."/>
            <person name="Sun Y."/>
            <person name="Hu J."/>
            <person name="Fu X."/>
            <person name="Schnable P.S."/>
            <person name="Li F."/>
            <person name="Zhang H."/>
            <person name="Feng B."/>
            <person name="Zhu X."/>
            <person name="Liu R."/>
            <person name="Schnable J.C."/>
            <person name="Zhu J.-K."/>
            <person name="Zhang H."/>
        </authorList>
    </citation>
    <scope>NUCLEOTIDE SEQUENCE [LARGE SCALE GENOMIC DNA]</scope>
</reference>
<organism evidence="4 5">
    <name type="scientific">Panicum miliaceum</name>
    <name type="common">Proso millet</name>
    <name type="synonym">Broomcorn millet</name>
    <dbReference type="NCBI Taxonomy" id="4540"/>
    <lineage>
        <taxon>Eukaryota</taxon>
        <taxon>Viridiplantae</taxon>
        <taxon>Streptophyta</taxon>
        <taxon>Embryophyta</taxon>
        <taxon>Tracheophyta</taxon>
        <taxon>Spermatophyta</taxon>
        <taxon>Magnoliopsida</taxon>
        <taxon>Liliopsida</taxon>
        <taxon>Poales</taxon>
        <taxon>Poaceae</taxon>
        <taxon>PACMAD clade</taxon>
        <taxon>Panicoideae</taxon>
        <taxon>Panicodae</taxon>
        <taxon>Paniceae</taxon>
        <taxon>Panicinae</taxon>
        <taxon>Panicum</taxon>
        <taxon>Panicum sect. Panicum</taxon>
    </lineage>
</organism>
<evidence type="ECO:0000259" key="3">
    <source>
        <dbReference type="PROSITE" id="PS50158"/>
    </source>
</evidence>
<dbReference type="SMART" id="SM00343">
    <property type="entry name" value="ZnF_C2HC"/>
    <property type="match status" value="1"/>
</dbReference>
<dbReference type="EMBL" id="PQIB02000002">
    <property type="protein sequence ID" value="RLN33692.1"/>
    <property type="molecule type" value="Genomic_DNA"/>
</dbReference>
<keyword evidence="1" id="KW-0479">Metal-binding</keyword>
<name>A0A3L6T690_PANMI</name>
<comment type="caution">
    <text evidence="4">The sequence shown here is derived from an EMBL/GenBank/DDBJ whole genome shotgun (WGS) entry which is preliminary data.</text>
</comment>
<accession>A0A3L6T690</accession>
<dbReference type="Gene3D" id="4.10.60.10">
    <property type="entry name" value="Zinc finger, CCHC-type"/>
    <property type="match status" value="1"/>
</dbReference>
<dbReference type="InterPro" id="IPR001878">
    <property type="entry name" value="Znf_CCHC"/>
</dbReference>
<sequence>MMFIQLCTLEICIIGFFLVMFKSVRNLILRLLIFSTIQKTYYRQSVDFTMAGFADALKPEKFAGVHFKRWQVKVRLWLIVMHAWEARTGIPEDVKEMWHALVAKYDATDPGSELYTMESFHDYSMVNNRSVLEQAHEIQVLVKELELLKCPLPDKFVVGRMIAKLPSSWRNFATTLKHKRQEISVENLIASLDVEEKARAKDASEKGGGAHSSANMVQKNKGKKKGKTVTKPNKTTTFKKNKTTNAKGACFTCGNGGHFARVCPYRVDRKEKASKDKDVNMVTVRNTGDGSLGVLPS</sequence>
<dbReference type="GO" id="GO:0003676">
    <property type="term" value="F:nucleic acid binding"/>
    <property type="evidence" value="ECO:0007669"/>
    <property type="project" value="InterPro"/>
</dbReference>
<dbReference type="AlphaFoldDB" id="A0A3L6T690"/>
<keyword evidence="1" id="KW-0863">Zinc-finger</keyword>
<proteinExistence type="predicted"/>
<dbReference type="PANTHER" id="PTHR47592">
    <property type="entry name" value="PBF68 PROTEIN"/>
    <property type="match status" value="1"/>
</dbReference>
<dbReference type="PANTHER" id="PTHR47592:SF31">
    <property type="entry name" value="ZINC FINGER, CCHC-TYPE-RELATED"/>
    <property type="match status" value="1"/>
</dbReference>
<gene>
    <name evidence="4" type="ORF">C2845_PM03G30590</name>
</gene>
<evidence type="ECO:0000313" key="5">
    <source>
        <dbReference type="Proteomes" id="UP000275267"/>
    </source>
</evidence>